<evidence type="ECO:0000313" key="2">
    <source>
        <dbReference type="Proteomes" id="UP000276133"/>
    </source>
</evidence>
<dbReference type="EMBL" id="REGN01008723">
    <property type="protein sequence ID" value="RNA02892.1"/>
    <property type="molecule type" value="Genomic_DNA"/>
</dbReference>
<dbReference type="AlphaFoldDB" id="A0A3M7PUN9"/>
<proteinExistence type="predicted"/>
<dbReference type="Proteomes" id="UP000276133">
    <property type="component" value="Unassembled WGS sequence"/>
</dbReference>
<reference evidence="1 2" key="1">
    <citation type="journal article" date="2018" name="Sci. Rep.">
        <title>Genomic signatures of local adaptation to the degree of environmental predictability in rotifers.</title>
        <authorList>
            <person name="Franch-Gras L."/>
            <person name="Hahn C."/>
            <person name="Garcia-Roger E.M."/>
            <person name="Carmona M.J."/>
            <person name="Serra M."/>
            <person name="Gomez A."/>
        </authorList>
    </citation>
    <scope>NUCLEOTIDE SEQUENCE [LARGE SCALE GENOMIC DNA]</scope>
    <source>
        <strain evidence="1">HYR1</strain>
    </source>
</reference>
<name>A0A3M7PUN9_BRAPC</name>
<accession>A0A3M7PUN9</accession>
<comment type="caution">
    <text evidence="1">The sequence shown here is derived from an EMBL/GenBank/DDBJ whole genome shotgun (WGS) entry which is preliminary data.</text>
</comment>
<keyword evidence="2" id="KW-1185">Reference proteome</keyword>
<evidence type="ECO:0000313" key="1">
    <source>
        <dbReference type="EMBL" id="RNA02892.1"/>
    </source>
</evidence>
<sequence length="67" mass="8264">MRNRRPRLSFFGKFWINFDATIFSDKRVKHSQFKFNIKKKERERVLRRKNTLLNLRLRRISGLNGQV</sequence>
<gene>
    <name evidence="1" type="ORF">BpHYR1_042867</name>
</gene>
<protein>
    <submittedName>
        <fullName evidence="1">Uncharacterized protein</fullName>
    </submittedName>
</protein>
<organism evidence="1 2">
    <name type="scientific">Brachionus plicatilis</name>
    <name type="common">Marine rotifer</name>
    <name type="synonym">Brachionus muelleri</name>
    <dbReference type="NCBI Taxonomy" id="10195"/>
    <lineage>
        <taxon>Eukaryota</taxon>
        <taxon>Metazoa</taxon>
        <taxon>Spiralia</taxon>
        <taxon>Gnathifera</taxon>
        <taxon>Rotifera</taxon>
        <taxon>Eurotatoria</taxon>
        <taxon>Monogononta</taxon>
        <taxon>Pseudotrocha</taxon>
        <taxon>Ploima</taxon>
        <taxon>Brachionidae</taxon>
        <taxon>Brachionus</taxon>
    </lineage>
</organism>